<dbReference type="Pfam" id="PF01965">
    <property type="entry name" value="DJ-1_PfpI"/>
    <property type="match status" value="1"/>
</dbReference>
<dbReference type="SMART" id="SM00342">
    <property type="entry name" value="HTH_ARAC"/>
    <property type="match status" value="1"/>
</dbReference>
<dbReference type="SUPFAM" id="SSF46689">
    <property type="entry name" value="Homeodomain-like"/>
    <property type="match status" value="2"/>
</dbReference>
<evidence type="ECO:0000313" key="6">
    <source>
        <dbReference type="EMBL" id="MEE2051079.1"/>
    </source>
</evidence>
<dbReference type="CDD" id="cd03137">
    <property type="entry name" value="GATase1_AraC_1"/>
    <property type="match status" value="1"/>
</dbReference>
<dbReference type="InterPro" id="IPR018062">
    <property type="entry name" value="HTH_AraC-typ_CS"/>
</dbReference>
<evidence type="ECO:0000256" key="3">
    <source>
        <dbReference type="ARBA" id="ARBA00023163"/>
    </source>
</evidence>
<protein>
    <submittedName>
        <fullName evidence="6">Helix-turn-helix domain-containing protein</fullName>
    </submittedName>
</protein>
<keyword evidence="1" id="KW-0805">Transcription regulation</keyword>
<proteinExistence type="predicted"/>
<dbReference type="Pfam" id="PF12833">
    <property type="entry name" value="HTH_18"/>
    <property type="match status" value="1"/>
</dbReference>
<dbReference type="InterPro" id="IPR009057">
    <property type="entry name" value="Homeodomain-like_sf"/>
</dbReference>
<feature type="region of interest" description="Disordered" evidence="4">
    <location>
        <begin position="305"/>
        <end position="327"/>
    </location>
</feature>
<dbReference type="Proteomes" id="UP001348641">
    <property type="component" value="Unassembled WGS sequence"/>
</dbReference>
<dbReference type="InterPro" id="IPR029062">
    <property type="entry name" value="Class_I_gatase-like"/>
</dbReference>
<dbReference type="PANTHER" id="PTHR43130">
    <property type="entry name" value="ARAC-FAMILY TRANSCRIPTIONAL REGULATOR"/>
    <property type="match status" value="1"/>
</dbReference>
<evidence type="ECO:0000256" key="4">
    <source>
        <dbReference type="SAM" id="MobiDB-lite"/>
    </source>
</evidence>
<dbReference type="RefSeq" id="WP_330158241.1">
    <property type="nucleotide sequence ID" value="NZ_BAAAJA010000011.1"/>
</dbReference>
<dbReference type="Gene3D" id="3.40.50.880">
    <property type="match status" value="1"/>
</dbReference>
<dbReference type="InterPro" id="IPR052158">
    <property type="entry name" value="INH-QAR"/>
</dbReference>
<dbReference type="Gene3D" id="1.10.10.60">
    <property type="entry name" value="Homeodomain-like"/>
    <property type="match status" value="1"/>
</dbReference>
<evidence type="ECO:0000256" key="2">
    <source>
        <dbReference type="ARBA" id="ARBA00023125"/>
    </source>
</evidence>
<keyword evidence="2" id="KW-0238">DNA-binding</keyword>
<name>A0ABU7KP79_9ACTN</name>
<dbReference type="EMBL" id="JAUUCC010000024">
    <property type="protein sequence ID" value="MEE2051079.1"/>
    <property type="molecule type" value="Genomic_DNA"/>
</dbReference>
<evidence type="ECO:0000259" key="5">
    <source>
        <dbReference type="PROSITE" id="PS01124"/>
    </source>
</evidence>
<dbReference type="InterPro" id="IPR002818">
    <property type="entry name" value="DJ-1/PfpI"/>
</dbReference>
<reference evidence="6 7" key="1">
    <citation type="submission" date="2023-07" db="EMBL/GenBank/DDBJ databases">
        <authorList>
            <person name="Girao M."/>
            <person name="Carvalho M.F."/>
        </authorList>
    </citation>
    <scope>NUCLEOTIDE SEQUENCE [LARGE SCALE GENOMIC DNA]</scope>
    <source>
        <strain evidence="6 7">66/93</strain>
    </source>
</reference>
<feature type="compositionally biased region" description="Basic and acidic residues" evidence="4">
    <location>
        <begin position="306"/>
        <end position="318"/>
    </location>
</feature>
<accession>A0ABU7KP79</accession>
<dbReference type="PROSITE" id="PS00041">
    <property type="entry name" value="HTH_ARAC_FAMILY_1"/>
    <property type="match status" value="1"/>
</dbReference>
<dbReference type="SUPFAM" id="SSF52317">
    <property type="entry name" value="Class I glutamine amidotransferase-like"/>
    <property type="match status" value="1"/>
</dbReference>
<dbReference type="PANTHER" id="PTHR43130:SF3">
    <property type="entry name" value="HTH-TYPE TRANSCRIPTIONAL REGULATOR RV1931C"/>
    <property type="match status" value="1"/>
</dbReference>
<evidence type="ECO:0000313" key="7">
    <source>
        <dbReference type="Proteomes" id="UP001348641"/>
    </source>
</evidence>
<evidence type="ECO:0000256" key="1">
    <source>
        <dbReference type="ARBA" id="ARBA00023015"/>
    </source>
</evidence>
<keyword evidence="3" id="KW-0804">Transcription</keyword>
<comment type="caution">
    <text evidence="6">The sequence shown here is derived from an EMBL/GenBank/DDBJ whole genome shotgun (WGS) entry which is preliminary data.</text>
</comment>
<sequence length="327" mass="35522">MRIAVYAFDDVTMFHLSTPTLVFDEVARQGFADWSSTLFSEARGHVRTAEGYQLGGLADLTALEDADAVVIPSWHTDFRRPSPALIGALRRAHERGATVVGLCLGSIAVADAGLLDGRAAVTHWKAFETFRTRHPGVALDKTVLYIDHGDVLTSAGTAAGLDACLHLVRTRLGSHTAGQVAKELVVAPHRGGGQAQYIDGPRPSRTTAEPISRVLEWALEHLAEPIDVDTLAGVARMSRRTFIRAFTATNGTTPAAWLREQRLNEARRLLETTDLPIEQAAARCGLHNAATFRKHFRTSFGMTPSEYRRDYSTRHGDRPGPAGNAGP</sequence>
<gene>
    <name evidence="6" type="ORF">Q8A49_11305</name>
</gene>
<dbReference type="InterPro" id="IPR018060">
    <property type="entry name" value="HTH_AraC"/>
</dbReference>
<organism evidence="6 7">
    <name type="scientific">Nocardiopsis tropica</name>
    <dbReference type="NCBI Taxonomy" id="109330"/>
    <lineage>
        <taxon>Bacteria</taxon>
        <taxon>Bacillati</taxon>
        <taxon>Actinomycetota</taxon>
        <taxon>Actinomycetes</taxon>
        <taxon>Streptosporangiales</taxon>
        <taxon>Nocardiopsidaceae</taxon>
        <taxon>Nocardiopsis</taxon>
    </lineage>
</organism>
<feature type="domain" description="HTH araC/xylS-type" evidence="5">
    <location>
        <begin position="212"/>
        <end position="310"/>
    </location>
</feature>
<dbReference type="PROSITE" id="PS01124">
    <property type="entry name" value="HTH_ARAC_FAMILY_2"/>
    <property type="match status" value="1"/>
</dbReference>